<sequence>MGRVTIQMIAENSGVSRGTVDRVLHNRPNVKPEVREHVLKTAKRLGYISSPKFEHTLVKRIGVLFPGSGWFDANLRREWLRGVNDARHMIEPLGFTVDVVECETDLPNEFVDRITEMRKQGIGGIALCVKNSPVIQRLILELTYADIPVVTYNSDIPNSGRTCFIGQDPYQSGRVAADLIVKMLKEQDEVLVVVGNLEIDGHRQRVQGFCDKCREVGISSYRITIIESFNEYLLTYEKVSEILEKQPRLSAIYMANENVVACTEAVAASERMDRIMIVGNDLTAETKRLLAEDRIDFIIKQDIYWQGYQPVILLKNLILSPETPVEPISFTEISVVNSENMG</sequence>
<evidence type="ECO:0000256" key="3">
    <source>
        <dbReference type="ARBA" id="ARBA00023163"/>
    </source>
</evidence>
<evidence type="ECO:0000313" key="5">
    <source>
        <dbReference type="EMBL" id="OUM19741.1"/>
    </source>
</evidence>
<evidence type="ECO:0000256" key="2">
    <source>
        <dbReference type="ARBA" id="ARBA00023125"/>
    </source>
</evidence>
<keyword evidence="3" id="KW-0804">Transcription</keyword>
<dbReference type="PANTHER" id="PTHR30146">
    <property type="entry name" value="LACI-RELATED TRANSCRIPTIONAL REPRESSOR"/>
    <property type="match status" value="1"/>
</dbReference>
<reference evidence="5 6" key="1">
    <citation type="submission" date="2017-05" db="EMBL/GenBank/DDBJ databases">
        <title>Butyricicoccus porcorum sp. nov. a butyrate-producing bacterium from the swine intestinal tract.</title>
        <authorList>
            <person name="Trachsel J."/>
            <person name="Humphrey S."/>
            <person name="Allen H.K."/>
        </authorList>
    </citation>
    <scope>NUCLEOTIDE SEQUENCE [LARGE SCALE GENOMIC DNA]</scope>
    <source>
        <strain evidence="5">BB10</strain>
    </source>
</reference>
<evidence type="ECO:0000256" key="1">
    <source>
        <dbReference type="ARBA" id="ARBA00023015"/>
    </source>
</evidence>
<keyword evidence="1" id="KW-0805">Transcription regulation</keyword>
<dbReference type="SUPFAM" id="SSF53822">
    <property type="entry name" value="Periplasmic binding protein-like I"/>
    <property type="match status" value="1"/>
</dbReference>
<protein>
    <recommendedName>
        <fullName evidence="4">HTH lacI-type domain-containing protein</fullName>
    </recommendedName>
</protein>
<dbReference type="PANTHER" id="PTHR30146:SF144">
    <property type="entry name" value="LACI-FAMILY TRANSCRIPTION REGULATOR"/>
    <property type="match status" value="1"/>
</dbReference>
<accession>A0A252F217</accession>
<dbReference type="Proteomes" id="UP000194903">
    <property type="component" value="Unassembled WGS sequence"/>
</dbReference>
<dbReference type="InterPro" id="IPR010982">
    <property type="entry name" value="Lambda_DNA-bd_dom_sf"/>
</dbReference>
<dbReference type="AlphaFoldDB" id="A0A252F217"/>
<dbReference type="GO" id="GO:0000976">
    <property type="term" value="F:transcription cis-regulatory region binding"/>
    <property type="evidence" value="ECO:0007669"/>
    <property type="project" value="TreeGrafter"/>
</dbReference>
<feature type="domain" description="HTH lacI-type" evidence="4">
    <location>
        <begin position="4"/>
        <end position="48"/>
    </location>
</feature>
<organism evidence="5 6">
    <name type="scientific">Butyricicoccus porcorum</name>
    <dbReference type="NCBI Taxonomy" id="1945634"/>
    <lineage>
        <taxon>Bacteria</taxon>
        <taxon>Bacillati</taxon>
        <taxon>Bacillota</taxon>
        <taxon>Clostridia</taxon>
        <taxon>Eubacteriales</taxon>
        <taxon>Butyricicoccaceae</taxon>
        <taxon>Butyricicoccus</taxon>
    </lineage>
</organism>
<evidence type="ECO:0000313" key="6">
    <source>
        <dbReference type="Proteomes" id="UP000194903"/>
    </source>
</evidence>
<dbReference type="InterPro" id="IPR025997">
    <property type="entry name" value="SBP_2_dom"/>
</dbReference>
<dbReference type="PROSITE" id="PS50932">
    <property type="entry name" value="HTH_LACI_2"/>
    <property type="match status" value="1"/>
</dbReference>
<keyword evidence="6" id="KW-1185">Reference proteome</keyword>
<name>A0A252F217_9FIRM</name>
<evidence type="ECO:0000259" key="4">
    <source>
        <dbReference type="PROSITE" id="PS50932"/>
    </source>
</evidence>
<dbReference type="SMART" id="SM00354">
    <property type="entry name" value="HTH_LACI"/>
    <property type="match status" value="1"/>
</dbReference>
<dbReference type="InterPro" id="IPR000843">
    <property type="entry name" value="HTH_LacI"/>
</dbReference>
<dbReference type="CDD" id="cd06307">
    <property type="entry name" value="PBP1_sugar_binding"/>
    <property type="match status" value="1"/>
</dbReference>
<dbReference type="CDD" id="cd01392">
    <property type="entry name" value="HTH_LacI"/>
    <property type="match status" value="1"/>
</dbReference>
<proteinExistence type="predicted"/>
<dbReference type="Gene3D" id="3.40.50.2300">
    <property type="match status" value="2"/>
</dbReference>
<dbReference type="Gene3D" id="1.10.260.40">
    <property type="entry name" value="lambda repressor-like DNA-binding domains"/>
    <property type="match status" value="1"/>
</dbReference>
<dbReference type="EMBL" id="NHOC01000010">
    <property type="protein sequence ID" value="OUM19741.1"/>
    <property type="molecule type" value="Genomic_DNA"/>
</dbReference>
<keyword evidence="2" id="KW-0238">DNA-binding</keyword>
<dbReference type="OrthoDB" id="569491at2"/>
<dbReference type="GO" id="GO:0003700">
    <property type="term" value="F:DNA-binding transcription factor activity"/>
    <property type="evidence" value="ECO:0007669"/>
    <property type="project" value="TreeGrafter"/>
</dbReference>
<dbReference type="InterPro" id="IPR028082">
    <property type="entry name" value="Peripla_BP_I"/>
</dbReference>
<dbReference type="SUPFAM" id="SSF47413">
    <property type="entry name" value="lambda repressor-like DNA-binding domains"/>
    <property type="match status" value="1"/>
</dbReference>
<dbReference type="Pfam" id="PF00356">
    <property type="entry name" value="LacI"/>
    <property type="match status" value="1"/>
</dbReference>
<dbReference type="Pfam" id="PF13407">
    <property type="entry name" value="Peripla_BP_4"/>
    <property type="match status" value="1"/>
</dbReference>
<comment type="caution">
    <text evidence="5">The sequence shown here is derived from an EMBL/GenBank/DDBJ whole genome shotgun (WGS) entry which is preliminary data.</text>
</comment>
<gene>
    <name evidence="5" type="ORF">CBW42_11300</name>
</gene>